<evidence type="ECO:0000256" key="5">
    <source>
        <dbReference type="ARBA" id="ARBA00022692"/>
    </source>
</evidence>
<evidence type="ECO:0000256" key="7">
    <source>
        <dbReference type="ARBA" id="ARBA00023136"/>
    </source>
</evidence>
<feature type="transmembrane region" description="Helical" evidence="8">
    <location>
        <begin position="251"/>
        <end position="268"/>
    </location>
</feature>
<evidence type="ECO:0000313" key="10">
    <source>
        <dbReference type="EMBL" id="MBD8501269.1"/>
    </source>
</evidence>
<evidence type="ECO:0000256" key="1">
    <source>
        <dbReference type="ARBA" id="ARBA00004651"/>
    </source>
</evidence>
<keyword evidence="11" id="KW-1185">Reference proteome</keyword>
<dbReference type="EMBL" id="JACYTO010000001">
    <property type="protein sequence ID" value="MBD8501269.1"/>
    <property type="molecule type" value="Genomic_DNA"/>
</dbReference>
<comment type="similarity">
    <text evidence="2">Belongs to the EamA transporter family.</text>
</comment>
<evidence type="ECO:0000256" key="4">
    <source>
        <dbReference type="ARBA" id="ARBA00022475"/>
    </source>
</evidence>
<protein>
    <submittedName>
        <fullName evidence="10">EamA family transporter RarD</fullName>
    </submittedName>
</protein>
<feature type="transmembrane region" description="Helical" evidence="8">
    <location>
        <begin position="112"/>
        <end position="129"/>
    </location>
</feature>
<feature type="transmembrane region" description="Helical" evidence="8">
    <location>
        <begin position="136"/>
        <end position="152"/>
    </location>
</feature>
<dbReference type="SUPFAM" id="SSF103481">
    <property type="entry name" value="Multidrug resistance efflux transporter EmrE"/>
    <property type="match status" value="2"/>
</dbReference>
<comment type="subcellular location">
    <subcellularLocation>
        <location evidence="1">Cell membrane</location>
        <topology evidence="1">Multi-pass membrane protein</topology>
    </subcellularLocation>
</comment>
<dbReference type="RefSeq" id="WP_187716138.1">
    <property type="nucleotide sequence ID" value="NZ_JACTAH010000001.1"/>
</dbReference>
<dbReference type="Proteomes" id="UP000603602">
    <property type="component" value="Unassembled WGS sequence"/>
</dbReference>
<sequence>MSPAQAAALRQRNGVLAALTAFIIWGLAPLYFKAVGSVPSSEIVAHRVLWSAVFLAGLLALWPAAGGFRAIARLRGQPQLLRLLALTALLTGSNWLVFVWAISADRLVEASLGYFINPLVSVLLGRIFLGERLRPLQKLAVALAAAGVLWRVGQVGSLPWIALFLALTFGFYGLLRKRAPIDAVSGLFVETLITAPLALAYLGWLAAQGTLAFGHGAFTDWLLPAAGVLTAVPLMLFAVGAQRLPLSTVGFLQYIAPTLNFLLAVLVFREPFDAGQLLGFALIWAALALYSLDLLRAGRSMRRAPAAPG</sequence>
<evidence type="ECO:0000256" key="6">
    <source>
        <dbReference type="ARBA" id="ARBA00022989"/>
    </source>
</evidence>
<keyword evidence="3" id="KW-0813">Transport</keyword>
<keyword evidence="7 8" id="KW-0472">Membrane</keyword>
<evidence type="ECO:0000313" key="11">
    <source>
        <dbReference type="Proteomes" id="UP000603602"/>
    </source>
</evidence>
<evidence type="ECO:0000256" key="8">
    <source>
        <dbReference type="SAM" id="Phobius"/>
    </source>
</evidence>
<dbReference type="InterPro" id="IPR037185">
    <property type="entry name" value="EmrE-like"/>
</dbReference>
<keyword evidence="4" id="KW-1003">Cell membrane</keyword>
<evidence type="ECO:0000256" key="2">
    <source>
        <dbReference type="ARBA" id="ARBA00007362"/>
    </source>
</evidence>
<evidence type="ECO:0000256" key="3">
    <source>
        <dbReference type="ARBA" id="ARBA00022448"/>
    </source>
</evidence>
<reference evidence="11" key="1">
    <citation type="submission" date="2023-07" db="EMBL/GenBank/DDBJ databases">
        <title>Thauera sp. CAU 1555 isolated from sand of Yaerae Beach.</title>
        <authorList>
            <person name="Kim W."/>
        </authorList>
    </citation>
    <scope>NUCLEOTIDE SEQUENCE [LARGE SCALE GENOMIC DNA]</scope>
    <source>
        <strain evidence="11">CAU 1555</strain>
    </source>
</reference>
<feature type="transmembrane region" description="Helical" evidence="8">
    <location>
        <begin position="274"/>
        <end position="295"/>
    </location>
</feature>
<dbReference type="InterPro" id="IPR000620">
    <property type="entry name" value="EamA_dom"/>
</dbReference>
<evidence type="ECO:0000259" key="9">
    <source>
        <dbReference type="Pfam" id="PF00892"/>
    </source>
</evidence>
<feature type="transmembrane region" description="Helical" evidence="8">
    <location>
        <begin position="44"/>
        <end position="68"/>
    </location>
</feature>
<dbReference type="PANTHER" id="PTHR22911">
    <property type="entry name" value="ACYL-MALONYL CONDENSING ENZYME-RELATED"/>
    <property type="match status" value="1"/>
</dbReference>
<feature type="transmembrane region" description="Helical" evidence="8">
    <location>
        <begin position="221"/>
        <end position="239"/>
    </location>
</feature>
<feature type="transmembrane region" description="Helical" evidence="8">
    <location>
        <begin position="12"/>
        <end position="32"/>
    </location>
</feature>
<dbReference type="PANTHER" id="PTHR22911:SF137">
    <property type="entry name" value="SOLUTE CARRIER FAMILY 35 MEMBER G2-RELATED"/>
    <property type="match status" value="1"/>
</dbReference>
<organism evidence="10 11">
    <name type="scientific">Thauera sedimentorum</name>
    <dbReference type="NCBI Taxonomy" id="2767595"/>
    <lineage>
        <taxon>Bacteria</taxon>
        <taxon>Pseudomonadati</taxon>
        <taxon>Pseudomonadota</taxon>
        <taxon>Betaproteobacteria</taxon>
        <taxon>Rhodocyclales</taxon>
        <taxon>Zoogloeaceae</taxon>
        <taxon>Thauera</taxon>
    </lineage>
</organism>
<accession>A0ABR9B4N1</accession>
<feature type="transmembrane region" description="Helical" evidence="8">
    <location>
        <begin position="158"/>
        <end position="175"/>
    </location>
</feature>
<proteinExistence type="inferred from homology"/>
<feature type="domain" description="EamA" evidence="9">
    <location>
        <begin position="13"/>
        <end position="149"/>
    </location>
</feature>
<feature type="transmembrane region" description="Helical" evidence="8">
    <location>
        <begin position="187"/>
        <end position="206"/>
    </location>
</feature>
<keyword evidence="5 8" id="KW-0812">Transmembrane</keyword>
<gene>
    <name evidence="10" type="primary">rarD</name>
    <name evidence="10" type="ORF">IFO67_00030</name>
</gene>
<feature type="domain" description="EamA" evidence="9">
    <location>
        <begin position="161"/>
        <end position="291"/>
    </location>
</feature>
<dbReference type="NCBIfam" id="TIGR00688">
    <property type="entry name" value="rarD"/>
    <property type="match status" value="1"/>
</dbReference>
<keyword evidence="6 8" id="KW-1133">Transmembrane helix</keyword>
<dbReference type="InterPro" id="IPR004626">
    <property type="entry name" value="RarD"/>
</dbReference>
<dbReference type="Pfam" id="PF00892">
    <property type="entry name" value="EamA"/>
    <property type="match status" value="2"/>
</dbReference>
<feature type="transmembrane region" description="Helical" evidence="8">
    <location>
        <begin position="80"/>
        <end position="100"/>
    </location>
</feature>
<comment type="caution">
    <text evidence="10">The sequence shown here is derived from an EMBL/GenBank/DDBJ whole genome shotgun (WGS) entry which is preliminary data.</text>
</comment>
<name>A0ABR9B4N1_9RHOO</name>